<proteinExistence type="predicted"/>
<evidence type="ECO:0000256" key="1">
    <source>
        <dbReference type="ARBA" id="ARBA00022723"/>
    </source>
</evidence>
<feature type="domain" description="SWIM-type" evidence="6">
    <location>
        <begin position="173"/>
        <end position="205"/>
    </location>
</feature>
<evidence type="ECO:0000259" key="6">
    <source>
        <dbReference type="PROSITE" id="PS50966"/>
    </source>
</evidence>
<sequence>MTKHGYCIWHLSHNVKLHVKQGRDEVALQFRKVAQLYSEADFQKQYQDFRERYPSCARYLDKSINVKNWTKCHFPGGRYNIDTSNCAESLNALFQKARKMSLLPMLDTVIDKMAEWFNKHRKYVAAGPSSRKLVPLVENKMHKRVPKGSKLQVTLLNTFQLEYSVIGADGNTYLVDLHHKMCSCRKFDIDKYPCRHAIGAAIKCMKHDRPIELSDMYDVISHYYFIRVWALAYQRTIYPVPHMSDWMIPKEVEEQCPLPPEYEKRKGRTQKKVSFGRRKTAPS</sequence>
<accession>A0A6J0NTC2</accession>
<keyword evidence="3" id="KW-0862">Zinc</keyword>
<dbReference type="InterPro" id="IPR007527">
    <property type="entry name" value="Znf_SWIM"/>
</dbReference>
<evidence type="ECO:0000256" key="4">
    <source>
        <dbReference type="PROSITE-ProRule" id="PRU00325"/>
    </source>
</evidence>
<dbReference type="PANTHER" id="PTHR31973">
    <property type="entry name" value="POLYPROTEIN, PUTATIVE-RELATED"/>
    <property type="match status" value="1"/>
</dbReference>
<dbReference type="Proteomes" id="UP000504610">
    <property type="component" value="Chromosome 5"/>
</dbReference>
<dbReference type="GeneID" id="108858220"/>
<dbReference type="RefSeq" id="XP_018487680.1">
    <property type="nucleotide sequence ID" value="XM_018632178.1"/>
</dbReference>
<reference evidence="7" key="1">
    <citation type="journal article" date="2019" name="Database">
        <title>The radish genome database (RadishGD): an integrated information resource for radish genomics.</title>
        <authorList>
            <person name="Yu H.J."/>
            <person name="Baek S."/>
            <person name="Lee Y.J."/>
            <person name="Cho A."/>
            <person name="Mun J.H."/>
        </authorList>
    </citation>
    <scope>NUCLEOTIDE SEQUENCE [LARGE SCALE GENOMIC DNA]</scope>
    <source>
        <strain evidence="7">cv. WK10039</strain>
    </source>
</reference>
<keyword evidence="1" id="KW-0479">Metal-binding</keyword>
<evidence type="ECO:0000313" key="8">
    <source>
        <dbReference type="RefSeq" id="XP_018487680.1"/>
    </source>
</evidence>
<organism evidence="7 8">
    <name type="scientific">Raphanus sativus</name>
    <name type="common">Radish</name>
    <name type="synonym">Raphanus raphanistrum var. sativus</name>
    <dbReference type="NCBI Taxonomy" id="3726"/>
    <lineage>
        <taxon>Eukaryota</taxon>
        <taxon>Viridiplantae</taxon>
        <taxon>Streptophyta</taxon>
        <taxon>Embryophyta</taxon>
        <taxon>Tracheophyta</taxon>
        <taxon>Spermatophyta</taxon>
        <taxon>Magnoliopsida</taxon>
        <taxon>eudicotyledons</taxon>
        <taxon>Gunneridae</taxon>
        <taxon>Pentapetalae</taxon>
        <taxon>rosids</taxon>
        <taxon>malvids</taxon>
        <taxon>Brassicales</taxon>
        <taxon>Brassicaceae</taxon>
        <taxon>Brassiceae</taxon>
        <taxon>Raphanus</taxon>
    </lineage>
</organism>
<name>A0A6J0NTC2_RAPSA</name>
<dbReference type="KEGG" id="rsz:108858220"/>
<evidence type="ECO:0000256" key="5">
    <source>
        <dbReference type="SAM" id="MobiDB-lite"/>
    </source>
</evidence>
<protein>
    <submittedName>
        <fullName evidence="8">Uncharacterized protein LOC108858220</fullName>
    </submittedName>
</protein>
<keyword evidence="7" id="KW-1185">Reference proteome</keyword>
<dbReference type="PANTHER" id="PTHR31973:SF187">
    <property type="entry name" value="MUTATOR TRANSPOSASE MUDRA PROTEIN"/>
    <property type="match status" value="1"/>
</dbReference>
<keyword evidence="2 4" id="KW-0863">Zinc-finger</keyword>
<dbReference type="GO" id="GO:0008270">
    <property type="term" value="F:zinc ion binding"/>
    <property type="evidence" value="ECO:0007669"/>
    <property type="project" value="UniProtKB-KW"/>
</dbReference>
<dbReference type="OrthoDB" id="1112873at2759"/>
<gene>
    <name evidence="8" type="primary">LOC108858220</name>
</gene>
<evidence type="ECO:0000256" key="2">
    <source>
        <dbReference type="ARBA" id="ARBA00022771"/>
    </source>
</evidence>
<dbReference type="PROSITE" id="PS50966">
    <property type="entry name" value="ZF_SWIM"/>
    <property type="match status" value="1"/>
</dbReference>
<dbReference type="AlphaFoldDB" id="A0A6J0NTC2"/>
<reference evidence="8" key="2">
    <citation type="submission" date="2025-08" db="UniProtKB">
        <authorList>
            <consortium name="RefSeq"/>
        </authorList>
    </citation>
    <scope>IDENTIFICATION</scope>
    <source>
        <tissue evidence="8">Leaf</tissue>
    </source>
</reference>
<dbReference type="InterPro" id="IPR006564">
    <property type="entry name" value="Znf_PMZ"/>
</dbReference>
<evidence type="ECO:0000256" key="3">
    <source>
        <dbReference type="ARBA" id="ARBA00022833"/>
    </source>
</evidence>
<feature type="compositionally biased region" description="Basic residues" evidence="5">
    <location>
        <begin position="265"/>
        <end position="283"/>
    </location>
</feature>
<dbReference type="SMART" id="SM00575">
    <property type="entry name" value="ZnF_PMZ"/>
    <property type="match status" value="1"/>
</dbReference>
<evidence type="ECO:0000313" key="7">
    <source>
        <dbReference type="Proteomes" id="UP000504610"/>
    </source>
</evidence>
<dbReference type="Pfam" id="PF04434">
    <property type="entry name" value="SWIM"/>
    <property type="match status" value="1"/>
</dbReference>
<feature type="region of interest" description="Disordered" evidence="5">
    <location>
        <begin position="259"/>
        <end position="283"/>
    </location>
</feature>